<proteinExistence type="predicted"/>
<dbReference type="EMBL" id="MTYJ01000097">
    <property type="protein sequence ID" value="OQV14875.1"/>
    <property type="molecule type" value="Genomic_DNA"/>
</dbReference>
<evidence type="ECO:0000313" key="2">
    <source>
        <dbReference type="Proteomes" id="UP000192578"/>
    </source>
</evidence>
<evidence type="ECO:0000313" key="1">
    <source>
        <dbReference type="EMBL" id="OQV14875.1"/>
    </source>
</evidence>
<accession>A0A1W0WI39</accession>
<organism evidence="1 2">
    <name type="scientific">Hypsibius exemplaris</name>
    <name type="common">Freshwater tardigrade</name>
    <dbReference type="NCBI Taxonomy" id="2072580"/>
    <lineage>
        <taxon>Eukaryota</taxon>
        <taxon>Metazoa</taxon>
        <taxon>Ecdysozoa</taxon>
        <taxon>Tardigrada</taxon>
        <taxon>Eutardigrada</taxon>
        <taxon>Parachela</taxon>
        <taxon>Hypsibioidea</taxon>
        <taxon>Hypsibiidae</taxon>
        <taxon>Hypsibius</taxon>
    </lineage>
</organism>
<comment type="caution">
    <text evidence="1">The sequence shown here is derived from an EMBL/GenBank/DDBJ whole genome shotgun (WGS) entry which is preliminary data.</text>
</comment>
<keyword evidence="2" id="KW-1185">Reference proteome</keyword>
<reference evidence="2" key="1">
    <citation type="submission" date="2017-01" db="EMBL/GenBank/DDBJ databases">
        <title>Comparative genomics of anhydrobiosis in the tardigrade Hypsibius dujardini.</title>
        <authorList>
            <person name="Yoshida Y."/>
            <person name="Koutsovoulos G."/>
            <person name="Laetsch D."/>
            <person name="Stevens L."/>
            <person name="Kumar S."/>
            <person name="Horikawa D."/>
            <person name="Ishino K."/>
            <person name="Komine S."/>
            <person name="Tomita M."/>
            <person name="Blaxter M."/>
            <person name="Arakawa K."/>
        </authorList>
    </citation>
    <scope>NUCLEOTIDE SEQUENCE [LARGE SCALE GENOMIC DNA]</scope>
    <source>
        <strain evidence="2">Z151</strain>
    </source>
</reference>
<dbReference type="Proteomes" id="UP000192578">
    <property type="component" value="Unassembled WGS sequence"/>
</dbReference>
<dbReference type="OrthoDB" id="6238971at2759"/>
<protein>
    <submittedName>
        <fullName evidence="1">Uncharacterized protein</fullName>
    </submittedName>
</protein>
<name>A0A1W0WI39_HYPEX</name>
<dbReference type="AlphaFoldDB" id="A0A1W0WI39"/>
<sequence length="134" mass="15723">MTYIWMCFSISSKRTLSQHNNRVFYETFQRHDHLLVRNVSCLEALQLNEIANFSTAPRSLFPPQLFLELSDVTLHQERCNCRSARDHGVRLVHGNAKTFIKKTTQEFRWVSDAIAQVDLPATRDVKEKLIRRSF</sequence>
<gene>
    <name evidence="1" type="ORF">BV898_10907</name>
</gene>